<accession>A0AB39X9H0</accession>
<proteinExistence type="predicted"/>
<reference evidence="2" key="1">
    <citation type="submission" date="2024-07" db="EMBL/GenBank/DDBJ databases">
        <title>Whole genome sequence of bacterial strains from algal surface.</title>
        <authorList>
            <person name="Kumar P."/>
        </authorList>
    </citation>
    <scope>NUCLEOTIDE SEQUENCE</scope>
    <source>
        <strain evidence="2">PP-1MA</strain>
    </source>
</reference>
<dbReference type="AlphaFoldDB" id="A0AB39X9H0"/>
<dbReference type="InterPro" id="IPR025629">
    <property type="entry name" value="DUF4287"/>
</dbReference>
<dbReference type="EMBL" id="CP165718">
    <property type="protein sequence ID" value="XDV09712.1"/>
    <property type="molecule type" value="Genomic_DNA"/>
</dbReference>
<dbReference type="InterPro" id="IPR043714">
    <property type="entry name" value="DUF5655"/>
</dbReference>
<gene>
    <name evidence="2" type="ORF">AB8S08_00455</name>
</gene>
<protein>
    <submittedName>
        <fullName evidence="2">DUF5655 domain-containing protein</fullName>
    </submittedName>
</protein>
<dbReference type="Pfam" id="PF18899">
    <property type="entry name" value="DUF5655"/>
    <property type="match status" value="1"/>
</dbReference>
<feature type="domain" description="DUF5655" evidence="1">
    <location>
        <begin position="82"/>
        <end position="183"/>
    </location>
</feature>
<organism evidence="2">
    <name type="scientific">Pseudidiomarina sp. PP-1MA</name>
    <dbReference type="NCBI Taxonomy" id="3237706"/>
    <lineage>
        <taxon>Bacteria</taxon>
        <taxon>Pseudomonadati</taxon>
        <taxon>Pseudomonadota</taxon>
        <taxon>Gammaproteobacteria</taxon>
        <taxon>Alteromonadales</taxon>
        <taxon>Idiomarinaceae</taxon>
        <taxon>Pseudidiomarina</taxon>
    </lineage>
</organism>
<dbReference type="RefSeq" id="WP_369743028.1">
    <property type="nucleotide sequence ID" value="NZ_CP165718.1"/>
</dbReference>
<evidence type="ECO:0000313" key="2">
    <source>
        <dbReference type="EMBL" id="XDV09712.1"/>
    </source>
</evidence>
<name>A0AB39X9H0_9GAMM</name>
<dbReference type="Pfam" id="PF14117">
    <property type="entry name" value="DUF4287"/>
    <property type="match status" value="1"/>
</dbReference>
<evidence type="ECO:0000259" key="1">
    <source>
        <dbReference type="Pfam" id="PF18899"/>
    </source>
</evidence>
<sequence length="186" mass="20442">MADQQKALETQIANIQERTGKTIHELKALVSASGLSKHSDIVSMLKTDFNMGHGDANTVVHLAKRDADAKSTESTNPLDGLYVEKKADLRPIHEALLEQLNQLGDYETAPKQKYVSYRRKKQFAMIGPATNSRVELGLNVKDLPAAPRLEPQGSGKMCHYIVKLTDAAQVDDEVKAWLRAAYTAAG</sequence>